<evidence type="ECO:0000313" key="3">
    <source>
        <dbReference type="Proteomes" id="UP001165122"/>
    </source>
</evidence>
<feature type="compositionally biased region" description="Basic and acidic residues" evidence="1">
    <location>
        <begin position="343"/>
        <end position="358"/>
    </location>
</feature>
<organism evidence="2 3">
    <name type="scientific">Triparma laevis f. longispina</name>
    <dbReference type="NCBI Taxonomy" id="1714387"/>
    <lineage>
        <taxon>Eukaryota</taxon>
        <taxon>Sar</taxon>
        <taxon>Stramenopiles</taxon>
        <taxon>Ochrophyta</taxon>
        <taxon>Bolidophyceae</taxon>
        <taxon>Parmales</taxon>
        <taxon>Triparmaceae</taxon>
        <taxon>Triparma</taxon>
    </lineage>
</organism>
<proteinExistence type="predicted"/>
<dbReference type="Proteomes" id="UP001165122">
    <property type="component" value="Unassembled WGS sequence"/>
</dbReference>
<accession>A0A9W7KU67</accession>
<feature type="region of interest" description="Disordered" evidence="1">
    <location>
        <begin position="183"/>
        <end position="388"/>
    </location>
</feature>
<evidence type="ECO:0000256" key="1">
    <source>
        <dbReference type="SAM" id="MobiDB-lite"/>
    </source>
</evidence>
<comment type="caution">
    <text evidence="2">The sequence shown here is derived from an EMBL/GenBank/DDBJ whole genome shotgun (WGS) entry which is preliminary data.</text>
</comment>
<feature type="compositionally biased region" description="Basic and acidic residues" evidence="1">
    <location>
        <begin position="234"/>
        <end position="245"/>
    </location>
</feature>
<feature type="compositionally biased region" description="Gly residues" evidence="1">
    <location>
        <begin position="283"/>
        <end position="302"/>
    </location>
</feature>
<name>A0A9W7KU67_9STRA</name>
<evidence type="ECO:0000313" key="2">
    <source>
        <dbReference type="EMBL" id="GMI11659.1"/>
    </source>
</evidence>
<feature type="compositionally biased region" description="Polar residues" evidence="1">
    <location>
        <begin position="260"/>
        <end position="270"/>
    </location>
</feature>
<dbReference type="AlphaFoldDB" id="A0A9W7KU67"/>
<feature type="region of interest" description="Disordered" evidence="1">
    <location>
        <begin position="56"/>
        <end position="78"/>
    </location>
</feature>
<feature type="compositionally biased region" description="Polar residues" evidence="1">
    <location>
        <begin position="321"/>
        <end position="335"/>
    </location>
</feature>
<sequence>MDIAKEVLAASDSLDWAFVASKRDVSIFSRQVADESVQQVKAVTVINAGMENILSHLTNPNRRRGKKDAGSNGNSYGWKPLSKNSREYFQEIVNKDGATETLDRKSTNSGDSKEYKWKKLKKSSREYFKDMFGSKMPWGDNFDPSDYERTPPASPAIGDEGGAVGRDVVEASLSLPKLVKNMGLGRRNSSDRGLGIGERRPSVSSDVVSVRSLKAISPSTSRGGSRDYGSGGSKYRERKGGEDGKFFAYDNPKSDMSAGGFSNYSAHSGHSSGGVRSKDGSRVYGGGSESGASHGAGDGGGRGSREYSSGGKGGKLEPIGSTKTARSPKASQSSRRISRHRKLNESPGKDEEESKNYDNVDEEDTRSPQREGSTSLRRRHRNLDPMKG</sequence>
<protein>
    <submittedName>
        <fullName evidence="2">Uncharacterized protein</fullName>
    </submittedName>
</protein>
<feature type="compositionally biased region" description="Low complexity" evidence="1">
    <location>
        <begin position="202"/>
        <end position="212"/>
    </location>
</feature>
<gene>
    <name evidence="2" type="ORF">TrLO_g12278</name>
</gene>
<reference evidence="3" key="1">
    <citation type="journal article" date="2023" name="Commun. Biol.">
        <title>Genome analysis of Parmales, the sister group of diatoms, reveals the evolutionary specialization of diatoms from phago-mixotrophs to photoautotrophs.</title>
        <authorList>
            <person name="Ban H."/>
            <person name="Sato S."/>
            <person name="Yoshikawa S."/>
            <person name="Yamada K."/>
            <person name="Nakamura Y."/>
            <person name="Ichinomiya M."/>
            <person name="Sato N."/>
            <person name="Blanc-Mathieu R."/>
            <person name="Endo H."/>
            <person name="Kuwata A."/>
            <person name="Ogata H."/>
        </authorList>
    </citation>
    <scope>NUCLEOTIDE SEQUENCE [LARGE SCALE GENOMIC DNA]</scope>
    <source>
        <strain evidence="3">NIES 3700</strain>
    </source>
</reference>
<keyword evidence="3" id="KW-1185">Reference proteome</keyword>
<dbReference type="EMBL" id="BRXW01000165">
    <property type="protein sequence ID" value="GMI11659.1"/>
    <property type="molecule type" value="Genomic_DNA"/>
</dbReference>